<dbReference type="EMBL" id="CAJNOC010000368">
    <property type="protein sequence ID" value="CAF0751308.1"/>
    <property type="molecule type" value="Genomic_DNA"/>
</dbReference>
<dbReference type="Proteomes" id="UP000663879">
    <property type="component" value="Unassembled WGS sequence"/>
</dbReference>
<evidence type="ECO:0000313" key="2">
    <source>
        <dbReference type="Proteomes" id="UP000663879"/>
    </source>
</evidence>
<dbReference type="AlphaFoldDB" id="A0A813PHN4"/>
<sequence>MILIKGYNFHDDNSNILFSFKIDNLKRILKEKGEIKLFETKDNPYLSLIVLANVMKEYDNSKNEVFCVTTNLIYYDETIENIPCVVKVILISTEKDNGLFAHEYNLNFNKNNLMTICEISSLKELYKSKYYNKKEDSLELKVKVLISEIHMTNSNLLPEFENFVRYIEDNINKSRFEGPSGIPRSENEDITYF</sequence>
<name>A0A813PHN4_9BILA</name>
<proteinExistence type="predicted"/>
<gene>
    <name evidence="1" type="ORF">OXX778_LOCUS3931</name>
</gene>
<accession>A0A813PHN4</accession>
<reference evidence="1" key="1">
    <citation type="submission" date="2021-02" db="EMBL/GenBank/DDBJ databases">
        <authorList>
            <person name="Nowell W R."/>
        </authorList>
    </citation>
    <scope>NUCLEOTIDE SEQUENCE</scope>
    <source>
        <strain evidence="1">Ploen Becks lab</strain>
    </source>
</reference>
<comment type="caution">
    <text evidence="1">The sequence shown here is derived from an EMBL/GenBank/DDBJ whole genome shotgun (WGS) entry which is preliminary data.</text>
</comment>
<evidence type="ECO:0000313" key="1">
    <source>
        <dbReference type="EMBL" id="CAF0751308.1"/>
    </source>
</evidence>
<protein>
    <submittedName>
        <fullName evidence="1">Uncharacterized protein</fullName>
    </submittedName>
</protein>
<keyword evidence="2" id="KW-1185">Reference proteome</keyword>
<organism evidence="1 2">
    <name type="scientific">Brachionus calyciflorus</name>
    <dbReference type="NCBI Taxonomy" id="104777"/>
    <lineage>
        <taxon>Eukaryota</taxon>
        <taxon>Metazoa</taxon>
        <taxon>Spiralia</taxon>
        <taxon>Gnathifera</taxon>
        <taxon>Rotifera</taxon>
        <taxon>Eurotatoria</taxon>
        <taxon>Monogononta</taxon>
        <taxon>Pseudotrocha</taxon>
        <taxon>Ploima</taxon>
        <taxon>Brachionidae</taxon>
        <taxon>Brachionus</taxon>
    </lineage>
</organism>